<dbReference type="EMBL" id="CP096567">
    <property type="protein sequence ID" value="UPU46832.1"/>
    <property type="molecule type" value="Genomic_DNA"/>
</dbReference>
<organism evidence="1 2">
    <name type="scientific">Rhodococcus qingshengii JCM 15477</name>
    <dbReference type="NCBI Taxonomy" id="1303681"/>
    <lineage>
        <taxon>Bacteria</taxon>
        <taxon>Bacillati</taxon>
        <taxon>Actinomycetota</taxon>
        <taxon>Actinomycetes</taxon>
        <taxon>Mycobacteriales</taxon>
        <taxon>Nocardiaceae</taxon>
        <taxon>Rhodococcus</taxon>
        <taxon>Rhodococcus erythropolis group</taxon>
    </lineage>
</organism>
<evidence type="ECO:0000313" key="1">
    <source>
        <dbReference type="EMBL" id="UPU46832.1"/>
    </source>
</evidence>
<protein>
    <submittedName>
        <fullName evidence="1">Uncharacterized protein</fullName>
    </submittedName>
</protein>
<accession>A0AB38RN95</accession>
<keyword evidence="2" id="KW-1185">Reference proteome</keyword>
<keyword evidence="1" id="KW-0614">Plasmid</keyword>
<name>A0AB38RN95_RHOSG</name>
<dbReference type="RefSeq" id="WP_156525055.1">
    <property type="nucleotide sequence ID" value="NZ_CP096567.1"/>
</dbReference>
<gene>
    <name evidence="1" type="ORF">M0639_32090</name>
</gene>
<dbReference type="Proteomes" id="UP000831484">
    <property type="component" value="Plasmid pdjl-6-4"/>
</dbReference>
<evidence type="ECO:0000313" key="2">
    <source>
        <dbReference type="Proteomes" id="UP000831484"/>
    </source>
</evidence>
<reference evidence="2" key="1">
    <citation type="journal article" date="2022" name="Environ. Microbiol.">
        <title>Functional analysis, diversity, and distribution of carbendazim hydrolases MheI and CbmA, responsible for the initial step in carbendazim degradation.</title>
        <authorList>
            <person name="Zhang M."/>
            <person name="Bai X."/>
            <person name="Li Q."/>
            <person name="Zhang L."/>
            <person name="Zhu Q."/>
            <person name="Gao S."/>
            <person name="Ke Z."/>
            <person name="Jiang M."/>
            <person name="Hu J."/>
            <person name="Qiu J."/>
            <person name="Hong Q."/>
        </authorList>
    </citation>
    <scope>NUCLEOTIDE SEQUENCE [LARGE SCALE GENOMIC DNA]</scope>
    <source>
        <strain evidence="2">djl-6</strain>
    </source>
</reference>
<dbReference type="AlphaFoldDB" id="A0AB38RN95"/>
<sequence>MERVRRERDVIVTELVLEVGAMSLPDLESAVDREEELSRGSPMRSMMYALPIDTLDRR</sequence>
<geneLocation type="plasmid" evidence="1 2">
    <name>pdjl-6-4</name>
</geneLocation>
<proteinExistence type="predicted"/>